<reference evidence="2" key="1">
    <citation type="submission" date="2024-05" db="EMBL/GenBank/DDBJ databases">
        <title>Planctomycetes of the genus Singulisphaera possess chitinolytic capabilities.</title>
        <authorList>
            <person name="Ivanova A."/>
        </authorList>
    </citation>
    <scope>NUCLEOTIDE SEQUENCE</scope>
    <source>
        <strain evidence="2">Ch08T</strain>
    </source>
</reference>
<accession>A0AAU7CS06</accession>
<gene>
    <name evidence="2" type="ORF">V5E97_20190</name>
</gene>
<sequence length="156" mass="17047">MGDQNGNPGTRNRESSESKFRDTQGRSPSTAGWPGRLRTTTQSIIQQDRITKNNQEIPEAIAEYSASLVGDDEDRGCEAAKELRKLSRGGALALAAATRGRRLRDLLWMGEIEEEARATITGLLDDVDFGVKAEACAALASALAKHRLTRHKLINE</sequence>
<feature type="compositionally biased region" description="Polar residues" evidence="1">
    <location>
        <begin position="1"/>
        <end position="10"/>
    </location>
</feature>
<organism evidence="2">
    <name type="scientific">Singulisphaera sp. Ch08</name>
    <dbReference type="NCBI Taxonomy" id="3120278"/>
    <lineage>
        <taxon>Bacteria</taxon>
        <taxon>Pseudomonadati</taxon>
        <taxon>Planctomycetota</taxon>
        <taxon>Planctomycetia</taxon>
        <taxon>Isosphaerales</taxon>
        <taxon>Isosphaeraceae</taxon>
        <taxon>Singulisphaera</taxon>
    </lineage>
</organism>
<feature type="compositionally biased region" description="Basic and acidic residues" evidence="1">
    <location>
        <begin position="11"/>
        <end position="24"/>
    </location>
</feature>
<feature type="region of interest" description="Disordered" evidence="1">
    <location>
        <begin position="1"/>
        <end position="40"/>
    </location>
</feature>
<proteinExistence type="predicted"/>
<dbReference type="EMBL" id="CP155447">
    <property type="protein sequence ID" value="XBH08273.1"/>
    <property type="molecule type" value="Genomic_DNA"/>
</dbReference>
<name>A0AAU7CS06_9BACT</name>
<dbReference type="RefSeq" id="WP_406701104.1">
    <property type="nucleotide sequence ID" value="NZ_CP155447.1"/>
</dbReference>
<evidence type="ECO:0008006" key="3">
    <source>
        <dbReference type="Google" id="ProtNLM"/>
    </source>
</evidence>
<dbReference type="AlphaFoldDB" id="A0AAU7CS06"/>
<evidence type="ECO:0000313" key="2">
    <source>
        <dbReference type="EMBL" id="XBH08273.1"/>
    </source>
</evidence>
<evidence type="ECO:0000256" key="1">
    <source>
        <dbReference type="SAM" id="MobiDB-lite"/>
    </source>
</evidence>
<protein>
    <recommendedName>
        <fullName evidence="3">HEAT repeat domain-containing protein</fullName>
    </recommendedName>
</protein>